<evidence type="ECO:0000313" key="1">
    <source>
        <dbReference type="EMBL" id="AIA91455.1"/>
    </source>
</evidence>
<sequence length="64" mass="7302">MVQHESGGNYNARNGKYIGKYQLDESYLNGDYSAANQDKVAAQYVHNVMAVGKCHEALETYHWY</sequence>
<dbReference type="EMBL" id="KF124140">
    <property type="protein sequence ID" value="AIA91455.1"/>
    <property type="molecule type" value="Genomic_DNA"/>
</dbReference>
<dbReference type="AlphaFoldDB" id="A0A060CEM4"/>
<protein>
    <submittedName>
        <fullName evidence="1">CAZy families CBM50 protein</fullName>
    </submittedName>
</protein>
<accession>A0A060CEM4</accession>
<proteinExistence type="predicted"/>
<organism evidence="1">
    <name type="scientific">uncultured Lactobacillus sp</name>
    <dbReference type="NCBI Taxonomy" id="153152"/>
    <lineage>
        <taxon>Bacteria</taxon>
        <taxon>Bacillati</taxon>
        <taxon>Bacillota</taxon>
        <taxon>Bacilli</taxon>
        <taxon>Lactobacillales</taxon>
        <taxon>Lactobacillaceae</taxon>
        <taxon>Lactobacillus</taxon>
        <taxon>environmental samples</taxon>
    </lineage>
</organism>
<name>A0A060CEM4_9LACO</name>
<reference evidence="1" key="1">
    <citation type="journal article" date="2013" name="Environ. Microbiol.">
        <title>Seasonally variable intestinal metagenomes of the red palm weevil (Rhynchophorus ferrugineus).</title>
        <authorList>
            <person name="Jia S."/>
            <person name="Zhang X."/>
            <person name="Zhang G."/>
            <person name="Yin A."/>
            <person name="Zhang S."/>
            <person name="Li F."/>
            <person name="Wang L."/>
            <person name="Zhao D."/>
            <person name="Yun Q."/>
            <person name="Tala"/>
            <person name="Wang J."/>
            <person name="Sun G."/>
            <person name="Baabdullah M."/>
            <person name="Yu X."/>
            <person name="Hu S."/>
            <person name="Al-Mssallem I.S."/>
            <person name="Yu J."/>
        </authorList>
    </citation>
    <scope>NUCLEOTIDE SEQUENCE</scope>
</reference>